<dbReference type="EMBL" id="KN881616">
    <property type="protein sequence ID" value="KIY53511.1"/>
    <property type="molecule type" value="Genomic_DNA"/>
</dbReference>
<reference evidence="4 5" key="1">
    <citation type="journal article" date="2015" name="Fungal Genet. Biol.">
        <title>Evolution of novel wood decay mechanisms in Agaricales revealed by the genome sequences of Fistulina hepatica and Cylindrobasidium torrendii.</title>
        <authorList>
            <person name="Floudas D."/>
            <person name="Held B.W."/>
            <person name="Riley R."/>
            <person name="Nagy L.G."/>
            <person name="Koehler G."/>
            <person name="Ransdell A.S."/>
            <person name="Younus H."/>
            <person name="Chow J."/>
            <person name="Chiniquy J."/>
            <person name="Lipzen A."/>
            <person name="Tritt A."/>
            <person name="Sun H."/>
            <person name="Haridas S."/>
            <person name="LaButti K."/>
            <person name="Ohm R.A."/>
            <person name="Kues U."/>
            <person name="Blanchette R.A."/>
            <person name="Grigoriev I.V."/>
            <person name="Minto R.E."/>
            <person name="Hibbett D.S."/>
        </authorList>
    </citation>
    <scope>NUCLEOTIDE SEQUENCE [LARGE SCALE GENOMIC DNA]</scope>
    <source>
        <strain evidence="4 5">ATCC 64428</strain>
    </source>
</reference>
<keyword evidence="5" id="KW-1185">Reference proteome</keyword>
<name>A0A0D7AQB0_9AGAR</name>
<accession>A0A0D7AQB0</accession>
<dbReference type="InterPro" id="IPR050272">
    <property type="entry name" value="Isochorismatase-like_hydrls"/>
</dbReference>
<dbReference type="Gene3D" id="3.40.50.850">
    <property type="entry name" value="Isochorismatase-like"/>
    <property type="match status" value="1"/>
</dbReference>
<evidence type="ECO:0000313" key="4">
    <source>
        <dbReference type="EMBL" id="KIY53511.1"/>
    </source>
</evidence>
<sequence>MSCITHSESASYAASGFANVMGWGCRPALLIIDVCKAYWTPGSPLDLSANPSASVVPESIRTLLSAARAEHIPVFWSTVEYTHPDMADAGLFYLKSKVLTVWQRGDPRSLHEYVVGIEPHAGEEIVVKKYSSAFFGTSLASSLHVAGVDTVIICGVSTSGCVRATTLDAMQNGFRPMVVGSACGDRTQEIHHSNLFDLNAKYADVVSLEDAIAKMKELAGWRWH</sequence>
<feature type="domain" description="Isochorismatase-like" evidence="3">
    <location>
        <begin position="28"/>
        <end position="210"/>
    </location>
</feature>
<dbReference type="InterPro" id="IPR036380">
    <property type="entry name" value="Isochorismatase-like_sf"/>
</dbReference>
<dbReference type="PANTHER" id="PTHR43540">
    <property type="entry name" value="PEROXYUREIDOACRYLATE/UREIDOACRYLATE AMIDOHYDROLASE-RELATED"/>
    <property type="match status" value="1"/>
</dbReference>
<dbReference type="InterPro" id="IPR000868">
    <property type="entry name" value="Isochorismatase-like_dom"/>
</dbReference>
<organism evidence="4 5">
    <name type="scientific">Fistulina hepatica ATCC 64428</name>
    <dbReference type="NCBI Taxonomy" id="1128425"/>
    <lineage>
        <taxon>Eukaryota</taxon>
        <taxon>Fungi</taxon>
        <taxon>Dikarya</taxon>
        <taxon>Basidiomycota</taxon>
        <taxon>Agaricomycotina</taxon>
        <taxon>Agaricomycetes</taxon>
        <taxon>Agaricomycetidae</taxon>
        <taxon>Agaricales</taxon>
        <taxon>Fistulinaceae</taxon>
        <taxon>Fistulina</taxon>
    </lineage>
</organism>
<proteinExistence type="inferred from homology"/>
<dbReference type="GO" id="GO:0016787">
    <property type="term" value="F:hydrolase activity"/>
    <property type="evidence" value="ECO:0007669"/>
    <property type="project" value="UniProtKB-KW"/>
</dbReference>
<evidence type="ECO:0000259" key="3">
    <source>
        <dbReference type="Pfam" id="PF00857"/>
    </source>
</evidence>
<comment type="similarity">
    <text evidence="1">Belongs to the isochorismatase family.</text>
</comment>
<evidence type="ECO:0000256" key="1">
    <source>
        <dbReference type="ARBA" id="ARBA00006336"/>
    </source>
</evidence>
<dbReference type="Proteomes" id="UP000054144">
    <property type="component" value="Unassembled WGS sequence"/>
</dbReference>
<gene>
    <name evidence="4" type="ORF">FISHEDRAFT_68858</name>
</gene>
<dbReference type="SUPFAM" id="SSF52499">
    <property type="entry name" value="Isochorismatase-like hydrolases"/>
    <property type="match status" value="1"/>
</dbReference>
<dbReference type="AlphaFoldDB" id="A0A0D7AQB0"/>
<dbReference type="PANTHER" id="PTHR43540:SF1">
    <property type="entry name" value="ISOCHORISMATASE HYDROLASE"/>
    <property type="match status" value="1"/>
</dbReference>
<dbReference type="Pfam" id="PF00857">
    <property type="entry name" value="Isochorismatase"/>
    <property type="match status" value="1"/>
</dbReference>
<protein>
    <submittedName>
        <fullName evidence="4">N-carbamoylsarcosine amidase</fullName>
    </submittedName>
</protein>
<keyword evidence="2" id="KW-0378">Hydrolase</keyword>
<evidence type="ECO:0000256" key="2">
    <source>
        <dbReference type="ARBA" id="ARBA00022801"/>
    </source>
</evidence>
<dbReference type="OrthoDB" id="1739143at2759"/>
<evidence type="ECO:0000313" key="5">
    <source>
        <dbReference type="Proteomes" id="UP000054144"/>
    </source>
</evidence>